<proteinExistence type="predicted"/>
<dbReference type="Proteomes" id="UP000770889">
    <property type="component" value="Unassembled WGS sequence"/>
</dbReference>
<dbReference type="EMBL" id="JAHHGM010000002">
    <property type="protein sequence ID" value="MBT2988016.1"/>
    <property type="molecule type" value="Genomic_DNA"/>
</dbReference>
<dbReference type="InterPro" id="IPR025990">
    <property type="entry name" value="zinc_ribbon_bacterial"/>
</dbReference>
<reference evidence="1 2" key="1">
    <citation type="submission" date="2021-05" db="EMBL/GenBank/DDBJ databases">
        <title>Genetic and Functional Diversity in Clade A Lucinid endosymbionts from the Bahamas.</title>
        <authorList>
            <person name="Giani N.M."/>
            <person name="Engel A.S."/>
            <person name="Campbell B.J."/>
        </authorList>
    </citation>
    <scope>NUCLEOTIDE SEQUENCE [LARGE SCALE GENOMIC DNA]</scope>
    <source>
        <strain evidence="1">LUC16012Gg_MoonRockCtena</strain>
    </source>
</reference>
<name>A0A944M4S6_9GAMM</name>
<evidence type="ECO:0000313" key="2">
    <source>
        <dbReference type="Proteomes" id="UP000770889"/>
    </source>
</evidence>
<dbReference type="AlphaFoldDB" id="A0A944M4S6"/>
<dbReference type="PIRSF" id="PIRSF037225">
    <property type="entry name" value="UCP037225"/>
    <property type="match status" value="1"/>
</dbReference>
<accession>A0A944M4S6</accession>
<evidence type="ECO:0000313" key="1">
    <source>
        <dbReference type="EMBL" id="MBT2988016.1"/>
    </source>
</evidence>
<dbReference type="Pfam" id="PF14255">
    <property type="entry name" value="Zn_ribbon_21"/>
    <property type="match status" value="1"/>
</dbReference>
<organism evidence="1 2">
    <name type="scientific">Candidatus Thiodiazotropha taylori</name>
    <dbReference type="NCBI Taxonomy" id="2792791"/>
    <lineage>
        <taxon>Bacteria</taxon>
        <taxon>Pseudomonadati</taxon>
        <taxon>Pseudomonadota</taxon>
        <taxon>Gammaproteobacteria</taxon>
        <taxon>Chromatiales</taxon>
        <taxon>Sedimenticolaceae</taxon>
        <taxon>Candidatus Thiodiazotropha</taxon>
    </lineage>
</organism>
<comment type="caution">
    <text evidence="1">The sequence shown here is derived from an EMBL/GenBank/DDBJ whole genome shotgun (WGS) entry which is preliminary data.</text>
</comment>
<gene>
    <name evidence="1" type="ORF">KME65_03540</name>
</gene>
<protein>
    <submittedName>
        <fullName evidence="1">CPXCG motif-containing cysteine-rich protein</fullName>
    </submittedName>
</protein>
<dbReference type="InterPro" id="IPR017143">
    <property type="entry name" value="UCP037225"/>
</dbReference>
<sequence>MLHSSLIDCPYCGESIELLIDTSEPQQEIIEDCPVCCRPITLRLSCIPGEFLEISAHREDEV</sequence>